<evidence type="ECO:0000313" key="4">
    <source>
        <dbReference type="EMBL" id="RJF91426.1"/>
    </source>
</evidence>
<feature type="transmembrane region" description="Helical" evidence="2">
    <location>
        <begin position="421"/>
        <end position="440"/>
    </location>
</feature>
<dbReference type="Pfam" id="PF13807">
    <property type="entry name" value="GNVR"/>
    <property type="match status" value="1"/>
</dbReference>
<dbReference type="PANTHER" id="PTHR32309:SF31">
    <property type="entry name" value="CAPSULAR EXOPOLYSACCHARIDE FAMILY"/>
    <property type="match status" value="1"/>
</dbReference>
<keyword evidence="1" id="KW-0175">Coiled coil</keyword>
<feature type="domain" description="Tyrosine-protein kinase G-rich" evidence="3">
    <location>
        <begin position="365"/>
        <end position="441"/>
    </location>
</feature>
<dbReference type="InterPro" id="IPR050445">
    <property type="entry name" value="Bact_polysacc_biosynth/exp"/>
</dbReference>
<feature type="coiled-coil region" evidence="1">
    <location>
        <begin position="332"/>
        <end position="390"/>
    </location>
</feature>
<protein>
    <submittedName>
        <fullName evidence="4">Chain-length determining protein</fullName>
    </submittedName>
</protein>
<evidence type="ECO:0000313" key="5">
    <source>
        <dbReference type="Proteomes" id="UP000286100"/>
    </source>
</evidence>
<dbReference type="OrthoDB" id="9795292at2"/>
<dbReference type="Proteomes" id="UP000286100">
    <property type="component" value="Unassembled WGS sequence"/>
</dbReference>
<sequence>MNGVYDEIRIVLHGLWQRRWLALAVGWAICLVGWLVVSLIPNSYESHARIFVQMQSILPEKIGITPVERQREIDRVRQTLTSAVNLEKIVRGTDLRQTVASERDVADKVAVLQETIKVTAQRDNLFEITATASFPGMSDAGNAKLARDIAQKLIDIFVAENMAGGREETQQTLRFLDSQLAEREQQLQDAEQKRMAFEQQYTGLLPGVGSLAERMQAARVELSQVDADLGAAQSSLSAVNAQMAGTGSTAGAMPSSAGPAAQRLAEIEGQIAGARARGWTEAHPDVVALNRQLSAARAAASGEPRIGGGAGAASNPLYISLRAMQAEKQSIVAALSARKNQLQRDMNLLMAKQSADPGVVAEQGRISRDHDVLKQQYDKLLEDREQIRLRNEVESQTDSVIFKLIDPPTSPRIPVSPNRPLLLVLVLVAGVGGGIAAAFAKGQLQTTYATGERLAKASGLHVIGTISEVLSTAEREARRKKLRWFAGGAGGLAAMLVLLLLVEFIQRGMVA</sequence>
<reference evidence="4 5" key="1">
    <citation type="submission" date="2018-09" db="EMBL/GenBank/DDBJ databases">
        <authorList>
            <person name="Zhu H."/>
        </authorList>
    </citation>
    <scope>NUCLEOTIDE SEQUENCE [LARGE SCALE GENOMIC DNA]</scope>
    <source>
        <strain evidence="4 5">K2R01-6</strain>
    </source>
</reference>
<dbReference type="EMBL" id="QYUM01000003">
    <property type="protein sequence ID" value="RJF91426.1"/>
    <property type="molecule type" value="Genomic_DNA"/>
</dbReference>
<dbReference type="InterPro" id="IPR032807">
    <property type="entry name" value="GNVR"/>
</dbReference>
<keyword evidence="2" id="KW-0472">Membrane</keyword>
<dbReference type="AlphaFoldDB" id="A0A418WN46"/>
<keyword evidence="2" id="KW-1133">Transmembrane helix</keyword>
<organism evidence="4 5">
    <name type="scientific">Sphingomonas cavernae</name>
    <dbReference type="NCBI Taxonomy" id="2320861"/>
    <lineage>
        <taxon>Bacteria</taxon>
        <taxon>Pseudomonadati</taxon>
        <taxon>Pseudomonadota</taxon>
        <taxon>Alphaproteobacteria</taxon>
        <taxon>Sphingomonadales</taxon>
        <taxon>Sphingomonadaceae</taxon>
        <taxon>Sphingomonas</taxon>
    </lineage>
</organism>
<feature type="transmembrane region" description="Helical" evidence="2">
    <location>
        <begin position="484"/>
        <end position="505"/>
    </location>
</feature>
<proteinExistence type="predicted"/>
<feature type="transmembrane region" description="Helical" evidence="2">
    <location>
        <begin position="20"/>
        <end position="40"/>
    </location>
</feature>
<gene>
    <name evidence="4" type="ORF">D3876_15140</name>
</gene>
<name>A0A418WN46_9SPHN</name>
<evidence type="ECO:0000259" key="3">
    <source>
        <dbReference type="Pfam" id="PF13807"/>
    </source>
</evidence>
<dbReference type="RefSeq" id="WP_119763544.1">
    <property type="nucleotide sequence ID" value="NZ_QYUM01000003.1"/>
</dbReference>
<evidence type="ECO:0000256" key="2">
    <source>
        <dbReference type="SAM" id="Phobius"/>
    </source>
</evidence>
<accession>A0A418WN46</accession>
<dbReference type="NCBIfam" id="TIGR03007">
    <property type="entry name" value="pepcterm_ChnLen"/>
    <property type="match status" value="1"/>
</dbReference>
<comment type="caution">
    <text evidence="4">The sequence shown here is derived from an EMBL/GenBank/DDBJ whole genome shotgun (WGS) entry which is preliminary data.</text>
</comment>
<keyword evidence="2" id="KW-0812">Transmembrane</keyword>
<keyword evidence="5" id="KW-1185">Reference proteome</keyword>
<dbReference type="InterPro" id="IPR014345">
    <property type="entry name" value="XrtA_polysacc_chain"/>
</dbReference>
<dbReference type="PANTHER" id="PTHR32309">
    <property type="entry name" value="TYROSINE-PROTEIN KINASE"/>
    <property type="match status" value="1"/>
</dbReference>
<evidence type="ECO:0000256" key="1">
    <source>
        <dbReference type="SAM" id="Coils"/>
    </source>
</evidence>
<feature type="coiled-coil region" evidence="1">
    <location>
        <begin position="166"/>
        <end position="200"/>
    </location>
</feature>